<feature type="transmembrane region" description="Helical" evidence="1">
    <location>
        <begin position="101"/>
        <end position="123"/>
    </location>
</feature>
<dbReference type="Pfam" id="PF20151">
    <property type="entry name" value="DUF6533"/>
    <property type="match status" value="1"/>
</dbReference>
<sequence length="301" mass="33755">MNATVSISPALLDTIQHTLGGIFATKYLSGSAVTLALWDHLCTSGREIETIWSRRLDLTKAIYLLNRWGVGMGLIYAAYVISGFRQNDQTTWVLLCEGFSVVILTLASASSLFTNVYMVFYYYGLWERSKVTMTILTSALILCYVPAYTLLVLTIIRYRENTIYYPRFNACVVVEQQSVAKGFWGCLAAFDIAALSIGVLSSFGRPYRQSADVLQSLRRDGAIWFTSLFLLRLLNLVIAITIPSTELLITILISWALINATACQFVLRVEGLKIRKVPPVRVWNVQTDGFELGRWSSNGVR</sequence>
<evidence type="ECO:0000256" key="1">
    <source>
        <dbReference type="SAM" id="Phobius"/>
    </source>
</evidence>
<keyword evidence="4" id="KW-1185">Reference proteome</keyword>
<keyword evidence="1" id="KW-0472">Membrane</keyword>
<dbReference type="OrthoDB" id="3251775at2759"/>
<feature type="transmembrane region" description="Helical" evidence="1">
    <location>
        <begin position="135"/>
        <end position="156"/>
    </location>
</feature>
<evidence type="ECO:0000313" key="4">
    <source>
        <dbReference type="Proteomes" id="UP000053257"/>
    </source>
</evidence>
<feature type="transmembrane region" description="Helical" evidence="1">
    <location>
        <begin position="61"/>
        <end position="81"/>
    </location>
</feature>
<keyword evidence="1" id="KW-1133">Transmembrane helix</keyword>
<dbReference type="Proteomes" id="UP000053257">
    <property type="component" value="Unassembled WGS sequence"/>
</dbReference>
<feature type="transmembrane region" description="Helical" evidence="1">
    <location>
        <begin position="222"/>
        <end position="242"/>
    </location>
</feature>
<dbReference type="InterPro" id="IPR045340">
    <property type="entry name" value="DUF6533"/>
</dbReference>
<evidence type="ECO:0000259" key="2">
    <source>
        <dbReference type="Pfam" id="PF20151"/>
    </source>
</evidence>
<feature type="transmembrane region" description="Helical" evidence="1">
    <location>
        <begin position="248"/>
        <end position="267"/>
    </location>
</feature>
<keyword evidence="1" id="KW-0812">Transmembrane</keyword>
<feature type="domain" description="DUF6533" evidence="2">
    <location>
        <begin position="27"/>
        <end position="69"/>
    </location>
</feature>
<proteinExistence type="predicted"/>
<organism evidence="3 4">
    <name type="scientific">Phlebiopsis gigantea (strain 11061_1 CR5-6)</name>
    <name type="common">White-rot fungus</name>
    <name type="synonym">Peniophora gigantea</name>
    <dbReference type="NCBI Taxonomy" id="745531"/>
    <lineage>
        <taxon>Eukaryota</taxon>
        <taxon>Fungi</taxon>
        <taxon>Dikarya</taxon>
        <taxon>Basidiomycota</taxon>
        <taxon>Agaricomycotina</taxon>
        <taxon>Agaricomycetes</taxon>
        <taxon>Polyporales</taxon>
        <taxon>Phanerochaetaceae</taxon>
        <taxon>Phlebiopsis</taxon>
    </lineage>
</organism>
<name>A0A0C3NAV9_PHLG1</name>
<feature type="transmembrane region" description="Helical" evidence="1">
    <location>
        <begin position="182"/>
        <end position="201"/>
    </location>
</feature>
<protein>
    <recommendedName>
        <fullName evidence="2">DUF6533 domain-containing protein</fullName>
    </recommendedName>
</protein>
<dbReference type="EMBL" id="KN840756">
    <property type="protein sequence ID" value="KIP01639.1"/>
    <property type="molecule type" value="Genomic_DNA"/>
</dbReference>
<gene>
    <name evidence="3" type="ORF">PHLGIDRAFT_131173</name>
</gene>
<evidence type="ECO:0000313" key="3">
    <source>
        <dbReference type="EMBL" id="KIP01639.1"/>
    </source>
</evidence>
<dbReference type="HOGENOM" id="CLU_035509_1_1_1"/>
<reference evidence="3 4" key="1">
    <citation type="journal article" date="2014" name="PLoS Genet.">
        <title>Analysis of the Phlebiopsis gigantea genome, transcriptome and secretome provides insight into its pioneer colonization strategies of wood.</title>
        <authorList>
            <person name="Hori C."/>
            <person name="Ishida T."/>
            <person name="Igarashi K."/>
            <person name="Samejima M."/>
            <person name="Suzuki H."/>
            <person name="Master E."/>
            <person name="Ferreira P."/>
            <person name="Ruiz-Duenas F.J."/>
            <person name="Held B."/>
            <person name="Canessa P."/>
            <person name="Larrondo L.F."/>
            <person name="Schmoll M."/>
            <person name="Druzhinina I.S."/>
            <person name="Kubicek C.P."/>
            <person name="Gaskell J.A."/>
            <person name="Kersten P."/>
            <person name="St John F."/>
            <person name="Glasner J."/>
            <person name="Sabat G."/>
            <person name="Splinter BonDurant S."/>
            <person name="Syed K."/>
            <person name="Yadav J."/>
            <person name="Mgbeahuruike A.C."/>
            <person name="Kovalchuk A."/>
            <person name="Asiegbu F.O."/>
            <person name="Lackner G."/>
            <person name="Hoffmeister D."/>
            <person name="Rencoret J."/>
            <person name="Gutierrez A."/>
            <person name="Sun H."/>
            <person name="Lindquist E."/>
            <person name="Barry K."/>
            <person name="Riley R."/>
            <person name="Grigoriev I.V."/>
            <person name="Henrissat B."/>
            <person name="Kues U."/>
            <person name="Berka R.M."/>
            <person name="Martinez A.T."/>
            <person name="Covert S.F."/>
            <person name="Blanchette R.A."/>
            <person name="Cullen D."/>
        </authorList>
    </citation>
    <scope>NUCLEOTIDE SEQUENCE [LARGE SCALE GENOMIC DNA]</scope>
    <source>
        <strain evidence="3 4">11061_1 CR5-6</strain>
    </source>
</reference>
<accession>A0A0C3NAV9</accession>
<dbReference type="AlphaFoldDB" id="A0A0C3NAV9"/>